<dbReference type="EMBL" id="JAYMYQ010000005">
    <property type="protein sequence ID" value="KAK7330013.1"/>
    <property type="molecule type" value="Genomic_DNA"/>
</dbReference>
<sequence>MGNESRKLCIRKALSIALKDTSHSTAQTLSAYPFLLLHNYLFTLFPLSLSFNAHSATPLHISLLPLITEIVLFYFGIQIDFFLSFLHEEVIWFPFYFSTCVYPNHVFGSF</sequence>
<accession>A0AAN9L947</accession>
<keyword evidence="1" id="KW-0812">Transmembrane</keyword>
<dbReference type="AlphaFoldDB" id="A0AAN9L947"/>
<keyword evidence="1" id="KW-1133">Transmembrane helix</keyword>
<reference evidence="2 3" key="1">
    <citation type="submission" date="2024-01" db="EMBL/GenBank/DDBJ databases">
        <title>The genomes of 5 underutilized Papilionoideae crops provide insights into root nodulation and disease resistanc.</title>
        <authorList>
            <person name="Jiang F."/>
        </authorList>
    </citation>
    <scope>NUCLEOTIDE SEQUENCE [LARGE SCALE GENOMIC DNA]</scope>
    <source>
        <strain evidence="2">LVBAO_FW01</strain>
        <tissue evidence="2">Leaves</tissue>
    </source>
</reference>
<keyword evidence="1" id="KW-0472">Membrane</keyword>
<dbReference type="Proteomes" id="UP001367508">
    <property type="component" value="Unassembled WGS sequence"/>
</dbReference>
<keyword evidence="3" id="KW-1185">Reference proteome</keyword>
<feature type="transmembrane region" description="Helical" evidence="1">
    <location>
        <begin position="31"/>
        <end position="51"/>
    </location>
</feature>
<protein>
    <submittedName>
        <fullName evidence="2">Uncharacterized protein</fullName>
    </submittedName>
</protein>
<proteinExistence type="predicted"/>
<gene>
    <name evidence="2" type="ORF">VNO77_24198</name>
</gene>
<comment type="caution">
    <text evidence="2">The sequence shown here is derived from an EMBL/GenBank/DDBJ whole genome shotgun (WGS) entry which is preliminary data.</text>
</comment>
<organism evidence="2 3">
    <name type="scientific">Canavalia gladiata</name>
    <name type="common">Sword bean</name>
    <name type="synonym">Dolichos gladiatus</name>
    <dbReference type="NCBI Taxonomy" id="3824"/>
    <lineage>
        <taxon>Eukaryota</taxon>
        <taxon>Viridiplantae</taxon>
        <taxon>Streptophyta</taxon>
        <taxon>Embryophyta</taxon>
        <taxon>Tracheophyta</taxon>
        <taxon>Spermatophyta</taxon>
        <taxon>Magnoliopsida</taxon>
        <taxon>eudicotyledons</taxon>
        <taxon>Gunneridae</taxon>
        <taxon>Pentapetalae</taxon>
        <taxon>rosids</taxon>
        <taxon>fabids</taxon>
        <taxon>Fabales</taxon>
        <taxon>Fabaceae</taxon>
        <taxon>Papilionoideae</taxon>
        <taxon>50 kb inversion clade</taxon>
        <taxon>NPAAA clade</taxon>
        <taxon>indigoferoid/millettioid clade</taxon>
        <taxon>Phaseoleae</taxon>
        <taxon>Canavalia</taxon>
    </lineage>
</organism>
<evidence type="ECO:0000256" key="1">
    <source>
        <dbReference type="SAM" id="Phobius"/>
    </source>
</evidence>
<evidence type="ECO:0000313" key="2">
    <source>
        <dbReference type="EMBL" id="KAK7330013.1"/>
    </source>
</evidence>
<feature type="transmembrane region" description="Helical" evidence="1">
    <location>
        <begin position="63"/>
        <end position="86"/>
    </location>
</feature>
<evidence type="ECO:0000313" key="3">
    <source>
        <dbReference type="Proteomes" id="UP001367508"/>
    </source>
</evidence>
<name>A0AAN9L947_CANGL</name>